<dbReference type="InterPro" id="IPR043450">
    <property type="entry name" value="CCDC89-like"/>
</dbReference>
<keyword evidence="4" id="KW-1185">Reference proteome</keyword>
<feature type="coiled-coil region" evidence="2">
    <location>
        <begin position="138"/>
        <end position="336"/>
    </location>
</feature>
<dbReference type="Proteomes" id="UP001217089">
    <property type="component" value="Unassembled WGS sequence"/>
</dbReference>
<gene>
    <name evidence="3" type="ORF">KUTeg_008684</name>
</gene>
<keyword evidence="1 2" id="KW-0175">Coiled coil</keyword>
<feature type="coiled-coil region" evidence="2">
    <location>
        <begin position="18"/>
        <end position="71"/>
    </location>
</feature>
<dbReference type="PANTHER" id="PTHR34768:SF2">
    <property type="entry name" value="COILED-COIL DOMAIN CONTAINING 89"/>
    <property type="match status" value="1"/>
</dbReference>
<evidence type="ECO:0000313" key="3">
    <source>
        <dbReference type="EMBL" id="KAJ8314123.1"/>
    </source>
</evidence>
<comment type="caution">
    <text evidence="3">The sequence shown here is derived from an EMBL/GenBank/DDBJ whole genome shotgun (WGS) entry which is preliminary data.</text>
</comment>
<sequence>MASSNSRNPKDLRSMISLESDKSQIQTIEAKIQLKEEKNSDISGDSIHSENEILKSRIDEQSHLIMKLKQRLDTKTDTSHTHMQDMGDMQNNLSKLKGLAEDDKTEIAMLRSRIDEQSQLIMILKQKADNASSHYHTLERVNKELIEFRDNAADQIDNEIRKYNILNKRFDELAYNHQEMIKFKDEYKRSNQELRLENSRLRDENSRLFSEALLEKDSVIADLGKKLENSKEQYTQLELRFRQNVQEHRSKEENLRAELKTLQEQLKSEIKTLNSKLQDTEEKLKAANYKLQNQIEGRKNSENETSQKLLQRESAAVNANLQVRKLREELTETDSKYKEMVKHNLE</sequence>
<accession>A0ABQ9F9U0</accession>
<dbReference type="EMBL" id="JARBDR010000342">
    <property type="protein sequence ID" value="KAJ8314123.1"/>
    <property type="molecule type" value="Genomic_DNA"/>
</dbReference>
<evidence type="ECO:0000256" key="1">
    <source>
        <dbReference type="ARBA" id="ARBA00023054"/>
    </source>
</evidence>
<reference evidence="3 4" key="1">
    <citation type="submission" date="2022-12" db="EMBL/GenBank/DDBJ databases">
        <title>Chromosome-level genome of Tegillarca granosa.</title>
        <authorList>
            <person name="Kim J."/>
        </authorList>
    </citation>
    <scope>NUCLEOTIDE SEQUENCE [LARGE SCALE GENOMIC DNA]</scope>
    <source>
        <strain evidence="3">Teg-2019</strain>
        <tissue evidence="3">Adductor muscle</tissue>
    </source>
</reference>
<proteinExistence type="predicted"/>
<organism evidence="3 4">
    <name type="scientific">Tegillarca granosa</name>
    <name type="common">Malaysian cockle</name>
    <name type="synonym">Anadara granosa</name>
    <dbReference type="NCBI Taxonomy" id="220873"/>
    <lineage>
        <taxon>Eukaryota</taxon>
        <taxon>Metazoa</taxon>
        <taxon>Spiralia</taxon>
        <taxon>Lophotrochozoa</taxon>
        <taxon>Mollusca</taxon>
        <taxon>Bivalvia</taxon>
        <taxon>Autobranchia</taxon>
        <taxon>Pteriomorphia</taxon>
        <taxon>Arcoida</taxon>
        <taxon>Arcoidea</taxon>
        <taxon>Arcidae</taxon>
        <taxon>Tegillarca</taxon>
    </lineage>
</organism>
<dbReference type="PANTHER" id="PTHR34768">
    <property type="entry name" value="COILED-COIL DOMAIN-CONTAINING PROTEIN 89"/>
    <property type="match status" value="1"/>
</dbReference>
<protein>
    <submittedName>
        <fullName evidence="3">Uncharacterized protein</fullName>
    </submittedName>
</protein>
<evidence type="ECO:0000256" key="2">
    <source>
        <dbReference type="SAM" id="Coils"/>
    </source>
</evidence>
<name>A0ABQ9F9U0_TEGGR</name>
<evidence type="ECO:0000313" key="4">
    <source>
        <dbReference type="Proteomes" id="UP001217089"/>
    </source>
</evidence>